<name>A0A9W5ISE6_NEISU</name>
<gene>
    <name evidence="1" type="ORF">NEISUBOT_03735</name>
</gene>
<dbReference type="Proteomes" id="UP000004621">
    <property type="component" value="Unassembled WGS sequence"/>
</dbReference>
<evidence type="ECO:0000313" key="1">
    <source>
        <dbReference type="EMBL" id="EFC52899.1"/>
    </source>
</evidence>
<accession>A0A9W5ISE6</accession>
<organism evidence="1 2">
    <name type="scientific">Neisseria subflava NJ9703</name>
    <dbReference type="NCBI Taxonomy" id="546268"/>
    <lineage>
        <taxon>Bacteria</taxon>
        <taxon>Pseudomonadati</taxon>
        <taxon>Pseudomonadota</taxon>
        <taxon>Betaproteobacteria</taxon>
        <taxon>Neisseriales</taxon>
        <taxon>Neisseriaceae</taxon>
        <taxon>Neisseria</taxon>
    </lineage>
</organism>
<protein>
    <submittedName>
        <fullName evidence="1">Uncharacterized protein</fullName>
    </submittedName>
</protein>
<dbReference type="AlphaFoldDB" id="A0A9W5ISE6"/>
<dbReference type="EMBL" id="ACEO02000002">
    <property type="protein sequence ID" value="EFC52899.1"/>
    <property type="molecule type" value="Genomic_DNA"/>
</dbReference>
<comment type="caution">
    <text evidence="1">The sequence shown here is derived from an EMBL/GenBank/DDBJ whole genome shotgun (WGS) entry which is preliminary data.</text>
</comment>
<proteinExistence type="predicted"/>
<reference evidence="1 2" key="1">
    <citation type="submission" date="2010-01" db="EMBL/GenBank/DDBJ databases">
        <authorList>
            <person name="Weinstock G."/>
            <person name="Sodergren E."/>
            <person name="Clifton S."/>
            <person name="Fulton L."/>
            <person name="Fulton B."/>
            <person name="Courtney L."/>
            <person name="Fronick C."/>
            <person name="Harrison M."/>
            <person name="Strong C."/>
            <person name="Farmer C."/>
            <person name="Delahaunty K."/>
            <person name="Markovic C."/>
            <person name="Hall O."/>
            <person name="Minx P."/>
            <person name="Tomlinson C."/>
            <person name="Mitreva M."/>
            <person name="Nelson J."/>
            <person name="Hou S."/>
            <person name="Wollam A."/>
            <person name="Pepin K.H."/>
            <person name="Johnson M."/>
            <person name="Bhonagiri V."/>
            <person name="Nash W.E."/>
            <person name="Warren W."/>
            <person name="Chinwalla A."/>
            <person name="Mardis E.R."/>
            <person name="Wilson R.K."/>
        </authorList>
    </citation>
    <scope>NUCLEOTIDE SEQUENCE [LARGE SCALE GENOMIC DNA]</scope>
    <source>
        <strain evidence="1 2">NJ9703</strain>
    </source>
</reference>
<sequence>MIVKTPKSAFDGIVAPNRINYQLFFSITPFRNPAIRELHVKPTVSFPYSQQSQIQIGCFLKFGKSYRKYAMKL</sequence>
<evidence type="ECO:0000313" key="2">
    <source>
        <dbReference type="Proteomes" id="UP000004621"/>
    </source>
</evidence>